<keyword evidence="5 8" id="KW-0547">Nucleotide-binding</keyword>
<accession>G3AM77</accession>
<dbReference type="Pfam" id="PF08519">
    <property type="entry name" value="RFC1"/>
    <property type="match status" value="1"/>
</dbReference>
<dbReference type="KEGG" id="spaa:SPAPADRAFT_71228"/>
<feature type="compositionally biased region" description="Low complexity" evidence="9">
    <location>
        <begin position="79"/>
        <end position="98"/>
    </location>
</feature>
<feature type="region of interest" description="Disordered" evidence="9">
    <location>
        <begin position="1"/>
        <end position="128"/>
    </location>
</feature>
<dbReference type="OrthoDB" id="446168at2759"/>
<feature type="compositionally biased region" description="Low complexity" evidence="9">
    <location>
        <begin position="298"/>
        <end position="315"/>
    </location>
</feature>
<keyword evidence="7 8" id="KW-0539">Nucleus</keyword>
<dbReference type="OMA" id="LICNERN"/>
<dbReference type="SUPFAM" id="SSF52113">
    <property type="entry name" value="BRCT domain"/>
    <property type="match status" value="1"/>
</dbReference>
<dbReference type="Gene3D" id="1.10.8.60">
    <property type="match status" value="1"/>
</dbReference>
<dbReference type="Pfam" id="PF25361">
    <property type="entry name" value="AAA_lid_RFC1"/>
    <property type="match status" value="1"/>
</dbReference>
<dbReference type="AlphaFoldDB" id="G3AM77"/>
<feature type="region of interest" description="Disordered" evidence="9">
    <location>
        <begin position="824"/>
        <end position="878"/>
    </location>
</feature>
<protein>
    <recommendedName>
        <fullName evidence="3 8">Replication factor C subunit 1</fullName>
    </recommendedName>
</protein>
<evidence type="ECO:0000256" key="1">
    <source>
        <dbReference type="ARBA" id="ARBA00004123"/>
    </source>
</evidence>
<evidence type="ECO:0000256" key="6">
    <source>
        <dbReference type="ARBA" id="ARBA00022840"/>
    </source>
</evidence>
<dbReference type="GO" id="GO:0070914">
    <property type="term" value="P:UV-damage excision repair"/>
    <property type="evidence" value="ECO:0007669"/>
    <property type="project" value="EnsemblFungi"/>
</dbReference>
<dbReference type="HOGENOM" id="CLU_003574_1_0_1"/>
<dbReference type="FunFam" id="3.40.50.300:FF:000395">
    <property type="entry name" value="Replication factor C subunit 1"/>
    <property type="match status" value="1"/>
</dbReference>
<dbReference type="GO" id="GO:0003682">
    <property type="term" value="F:chromatin binding"/>
    <property type="evidence" value="ECO:0007669"/>
    <property type="project" value="EnsemblFungi"/>
</dbReference>
<feature type="compositionally biased region" description="Basic and acidic residues" evidence="9">
    <location>
        <begin position="843"/>
        <end position="857"/>
    </location>
</feature>
<dbReference type="PIRSF" id="PIRSF036578">
    <property type="entry name" value="RFC1"/>
    <property type="match status" value="1"/>
</dbReference>
<dbReference type="GO" id="GO:0006298">
    <property type="term" value="P:mismatch repair"/>
    <property type="evidence" value="ECO:0007669"/>
    <property type="project" value="EnsemblFungi"/>
</dbReference>
<dbReference type="InterPro" id="IPR013725">
    <property type="entry name" value="DNA_replication_fac_RFC1_C"/>
</dbReference>
<feature type="compositionally biased region" description="Basic and acidic residues" evidence="9">
    <location>
        <begin position="866"/>
        <end position="878"/>
    </location>
</feature>
<dbReference type="Gene3D" id="3.40.50.300">
    <property type="entry name" value="P-loop containing nucleotide triphosphate hydrolases"/>
    <property type="match status" value="1"/>
</dbReference>
<dbReference type="Pfam" id="PF00004">
    <property type="entry name" value="AAA"/>
    <property type="match status" value="1"/>
</dbReference>
<feature type="compositionally biased region" description="Acidic residues" evidence="9">
    <location>
        <begin position="45"/>
        <end position="65"/>
    </location>
</feature>
<dbReference type="PANTHER" id="PTHR23389:SF6">
    <property type="entry name" value="REPLICATION FACTOR C SUBUNIT 1"/>
    <property type="match status" value="1"/>
</dbReference>
<evidence type="ECO:0000313" key="11">
    <source>
        <dbReference type="EMBL" id="EGW33375.1"/>
    </source>
</evidence>
<sequence>MVNITDFFSGKAKPSQKRKASASPEPETKKPKASTNKRAPKQEPEVIDLDDDDDFSFSDEGDDSLVEIKPATPKRKPAAPKVATPKKATPKKATPQKATPKKEPASKKPSSPKKAMAKPAASSASTVTLSAEEVLATIPDAVLPEIDDSKKVNFFALNAAKQANANAAGSGTIDIPEAQPNFFTGQLPNLDRDSAESLAKRYGAKVTKSISGKTSLVVLGDDAGPSKVKKIKQLHIKTIDEDGFVELLKRMPLEGGSGEAAQKAKLKREEEERKVIEQAEHDARVEAEQEEKQRKKLAAAQATASKSSQGSSISAPPLQPIIPAKDKLWTDKHAPTSTSQLCGNKGQIAKLRNWLDNWFENQKHGFTKAGKDGSGVYRAVLISGPPGIGKTTAAHLVANELGYDVLEKNASDVRSKSLLNATVKSILDNTSVVGFFKQREDKQLGDNSKKICLIMDEVDGMSSGDHGGAGALSQFCRITHMPMILICNDKSLPKMRTFDRVCFDLPFRRPSEQEVKSRLMTIALREGVKLDPNIIGQLVQATSNDIRQMINLMSQVSKTQKAIGNATLEEINQGWKKQVILKPFDIAGRLLSSGIWTSPRQNLNEKLDLYFNDIDFAPLMIQENYLLTRPRLPGKHLDHIARAADDISQSDLINSLIRSSEQQWSLLPFHGLMSSVRPSYEVAGMVQGRLAFSSWLGQNSKQMKYQRILQELQYHTRIKTSTTKQELRLDYLNPLWNKLVEHIHDEDGITKTMKVMDEYFLTKEDFDNIAEILKKDAGISPKMKTSFTKAYNKAIHPTVIYKTGNSVLNGGKRGAASKVDYEDVVDDDMEDVPDEEPENSDTIDNKRDKLIKVEKPKARGKAKTKAAKDEPAKKKQKR</sequence>
<dbReference type="GO" id="GO:0005524">
    <property type="term" value="F:ATP binding"/>
    <property type="evidence" value="ECO:0007669"/>
    <property type="project" value="UniProtKB-UniRule"/>
</dbReference>
<dbReference type="eggNOG" id="KOG1968">
    <property type="taxonomic scope" value="Eukaryota"/>
</dbReference>
<keyword evidence="12" id="KW-1185">Reference proteome</keyword>
<dbReference type="GO" id="GO:0005634">
    <property type="term" value="C:nucleus"/>
    <property type="evidence" value="ECO:0007669"/>
    <property type="project" value="UniProtKB-SubCell"/>
</dbReference>
<evidence type="ECO:0000256" key="9">
    <source>
        <dbReference type="SAM" id="MobiDB-lite"/>
    </source>
</evidence>
<dbReference type="InterPro" id="IPR001357">
    <property type="entry name" value="BRCT_dom"/>
</dbReference>
<dbReference type="InterPro" id="IPR012178">
    <property type="entry name" value="RFC1"/>
</dbReference>
<dbReference type="GO" id="GO:1902983">
    <property type="term" value="P:DNA strand elongation involved in mitotic DNA replication"/>
    <property type="evidence" value="ECO:0007669"/>
    <property type="project" value="EnsemblFungi"/>
</dbReference>
<feature type="compositionally biased region" description="Low complexity" evidence="9">
    <location>
        <begin position="107"/>
        <end position="128"/>
    </location>
</feature>
<organism evidence="12">
    <name type="scientific">Spathaspora passalidarum (strain NRRL Y-27907 / 11-Y1)</name>
    <dbReference type="NCBI Taxonomy" id="619300"/>
    <lineage>
        <taxon>Eukaryota</taxon>
        <taxon>Fungi</taxon>
        <taxon>Dikarya</taxon>
        <taxon>Ascomycota</taxon>
        <taxon>Saccharomycotina</taxon>
        <taxon>Pichiomycetes</taxon>
        <taxon>Debaryomycetaceae</taxon>
        <taxon>Spathaspora</taxon>
    </lineage>
</organism>
<evidence type="ECO:0000256" key="3">
    <source>
        <dbReference type="ARBA" id="ARBA00020401"/>
    </source>
</evidence>
<dbReference type="Gene3D" id="1.20.272.10">
    <property type="match status" value="1"/>
</dbReference>
<dbReference type="GO" id="GO:0003677">
    <property type="term" value="F:DNA binding"/>
    <property type="evidence" value="ECO:0007669"/>
    <property type="project" value="InterPro"/>
</dbReference>
<reference evidence="11 12" key="1">
    <citation type="journal article" date="2011" name="Proc. Natl. Acad. Sci. U.S.A.">
        <title>Comparative genomics of xylose-fermenting fungi for enhanced biofuel production.</title>
        <authorList>
            <person name="Wohlbach D.J."/>
            <person name="Kuo A."/>
            <person name="Sato T.K."/>
            <person name="Potts K.M."/>
            <person name="Salamov A.A."/>
            <person name="LaButti K.M."/>
            <person name="Sun H."/>
            <person name="Clum A."/>
            <person name="Pangilinan J.L."/>
            <person name="Lindquist E.A."/>
            <person name="Lucas S."/>
            <person name="Lapidus A."/>
            <person name="Jin M."/>
            <person name="Gunawan C."/>
            <person name="Balan V."/>
            <person name="Dale B.E."/>
            <person name="Jeffries T.W."/>
            <person name="Zinkel R."/>
            <person name="Barry K.W."/>
            <person name="Grigoriev I.V."/>
            <person name="Gasch A.P."/>
        </authorList>
    </citation>
    <scope>NUCLEOTIDE SEQUENCE [LARGE SCALE GENOMIC DNA]</scope>
    <source>
        <strain evidence="12">NRRL Y-27907 / 11-Y1</strain>
    </source>
</reference>
<dbReference type="GO" id="GO:0005663">
    <property type="term" value="C:DNA replication factor C complex"/>
    <property type="evidence" value="ECO:0007669"/>
    <property type="project" value="EnsemblFungi"/>
</dbReference>
<dbReference type="RefSeq" id="XP_007374890.1">
    <property type="nucleotide sequence ID" value="XM_007374828.1"/>
</dbReference>
<comment type="subcellular location">
    <subcellularLocation>
        <location evidence="1 8">Nucleus</location>
    </subcellularLocation>
</comment>
<dbReference type="Proteomes" id="UP000000709">
    <property type="component" value="Unassembled WGS sequence"/>
</dbReference>
<evidence type="ECO:0000256" key="2">
    <source>
        <dbReference type="ARBA" id="ARBA00006116"/>
    </source>
</evidence>
<feature type="compositionally biased region" description="Basic and acidic residues" evidence="9">
    <location>
        <begin position="267"/>
        <end position="293"/>
    </location>
</feature>
<dbReference type="CDD" id="cd18140">
    <property type="entry name" value="HLD_clamp_RFC"/>
    <property type="match status" value="1"/>
</dbReference>
<evidence type="ECO:0000313" key="12">
    <source>
        <dbReference type="Proteomes" id="UP000000709"/>
    </source>
</evidence>
<dbReference type="PROSITE" id="PS50172">
    <property type="entry name" value="BRCT"/>
    <property type="match status" value="1"/>
</dbReference>
<comment type="similarity">
    <text evidence="2 8">Belongs to the activator 1 large subunit family.</text>
</comment>
<dbReference type="InterPro" id="IPR008921">
    <property type="entry name" value="DNA_pol3_clamp-load_cplx_C"/>
</dbReference>
<dbReference type="SUPFAM" id="SSF52540">
    <property type="entry name" value="P-loop containing nucleoside triphosphate hydrolases"/>
    <property type="match status" value="1"/>
</dbReference>
<dbReference type="InterPro" id="IPR036420">
    <property type="entry name" value="BRCT_dom_sf"/>
</dbReference>
<evidence type="ECO:0000256" key="7">
    <source>
        <dbReference type="ARBA" id="ARBA00023242"/>
    </source>
</evidence>
<dbReference type="Pfam" id="PF00533">
    <property type="entry name" value="BRCT"/>
    <property type="match status" value="1"/>
</dbReference>
<evidence type="ECO:0000256" key="5">
    <source>
        <dbReference type="ARBA" id="ARBA00022741"/>
    </source>
</evidence>
<feature type="region of interest" description="Disordered" evidence="9">
    <location>
        <begin position="256"/>
        <end position="319"/>
    </location>
</feature>
<dbReference type="GeneID" id="18875368"/>
<dbReference type="GO" id="GO:0003689">
    <property type="term" value="F:DNA clamp loader activity"/>
    <property type="evidence" value="ECO:0007669"/>
    <property type="project" value="UniProtKB-UniRule"/>
</dbReference>
<keyword evidence="6 8" id="KW-0067">ATP-binding</keyword>
<dbReference type="Gene3D" id="3.40.50.10190">
    <property type="entry name" value="BRCT domain"/>
    <property type="match status" value="1"/>
</dbReference>
<dbReference type="STRING" id="619300.G3AM77"/>
<evidence type="ECO:0000259" key="10">
    <source>
        <dbReference type="PROSITE" id="PS50172"/>
    </source>
</evidence>
<dbReference type="EMBL" id="GL996501">
    <property type="protein sequence ID" value="EGW33375.1"/>
    <property type="molecule type" value="Genomic_DNA"/>
</dbReference>
<dbReference type="PANTHER" id="PTHR23389">
    <property type="entry name" value="CHROMOSOME TRANSMISSION FIDELITY FACTOR 18"/>
    <property type="match status" value="1"/>
</dbReference>
<gene>
    <name evidence="11" type="ORF">SPAPADRAFT_71228</name>
</gene>
<dbReference type="CDD" id="cd00009">
    <property type="entry name" value="AAA"/>
    <property type="match status" value="1"/>
</dbReference>
<dbReference type="FunCoup" id="G3AM77">
    <property type="interactions" value="1044"/>
</dbReference>
<name>G3AM77_SPAPN</name>
<dbReference type="InParanoid" id="G3AM77"/>
<dbReference type="GO" id="GO:0006272">
    <property type="term" value="P:leading strand elongation"/>
    <property type="evidence" value="ECO:0007669"/>
    <property type="project" value="EnsemblFungi"/>
</dbReference>
<dbReference type="InterPro" id="IPR027417">
    <property type="entry name" value="P-loop_NTPase"/>
</dbReference>
<dbReference type="InterPro" id="IPR003593">
    <property type="entry name" value="AAA+_ATPase"/>
</dbReference>
<dbReference type="SMART" id="SM00382">
    <property type="entry name" value="AAA"/>
    <property type="match status" value="1"/>
</dbReference>
<dbReference type="GO" id="GO:0016887">
    <property type="term" value="F:ATP hydrolysis activity"/>
    <property type="evidence" value="ECO:0007669"/>
    <property type="project" value="InterPro"/>
</dbReference>
<feature type="compositionally biased region" description="Acidic residues" evidence="9">
    <location>
        <begin position="824"/>
        <end position="841"/>
    </location>
</feature>
<dbReference type="SUPFAM" id="SSF48019">
    <property type="entry name" value="post-AAA+ oligomerization domain-like"/>
    <property type="match status" value="1"/>
</dbReference>
<dbReference type="InterPro" id="IPR047854">
    <property type="entry name" value="RFC_lid"/>
</dbReference>
<proteinExistence type="inferred from homology"/>
<keyword evidence="4 8" id="KW-0235">DNA replication</keyword>
<dbReference type="InterPro" id="IPR003959">
    <property type="entry name" value="ATPase_AAA_core"/>
</dbReference>
<evidence type="ECO:0000256" key="4">
    <source>
        <dbReference type="ARBA" id="ARBA00022705"/>
    </source>
</evidence>
<dbReference type="SMART" id="SM00292">
    <property type="entry name" value="BRCT"/>
    <property type="match status" value="1"/>
</dbReference>
<evidence type="ECO:0000256" key="8">
    <source>
        <dbReference type="PIRNR" id="PIRNR036578"/>
    </source>
</evidence>
<dbReference type="FunFam" id="1.20.272.10:FF:000005">
    <property type="entry name" value="Replication factor C subunit 1"/>
    <property type="match status" value="1"/>
</dbReference>
<feature type="domain" description="BRCT" evidence="10">
    <location>
        <begin position="182"/>
        <end position="250"/>
    </location>
</feature>